<dbReference type="PROSITE" id="PS50075">
    <property type="entry name" value="CARRIER"/>
    <property type="match status" value="1"/>
</dbReference>
<keyword evidence="3" id="KW-0597">Phosphoprotein</keyword>
<dbReference type="Pfam" id="PF00550">
    <property type="entry name" value="PP-binding"/>
    <property type="match status" value="1"/>
</dbReference>
<dbReference type="SUPFAM" id="SSF56801">
    <property type="entry name" value="Acetyl-CoA synthetase-like"/>
    <property type="match status" value="1"/>
</dbReference>
<accession>A0ABW8BLP1</accession>
<dbReference type="RefSeq" id="WP_399594947.1">
    <property type="nucleotide sequence ID" value="NZ_JBITPR010000064.1"/>
</dbReference>
<evidence type="ECO:0000313" key="6">
    <source>
        <dbReference type="EMBL" id="MFI7875970.1"/>
    </source>
</evidence>
<dbReference type="PROSITE" id="PS00012">
    <property type="entry name" value="PHOSPHOPANTETHEINE"/>
    <property type="match status" value="1"/>
</dbReference>
<dbReference type="Gene3D" id="1.10.1200.10">
    <property type="entry name" value="ACP-like"/>
    <property type="match status" value="1"/>
</dbReference>
<dbReference type="Pfam" id="PF00501">
    <property type="entry name" value="AMP-binding"/>
    <property type="match status" value="1"/>
</dbReference>
<dbReference type="InterPro" id="IPR042099">
    <property type="entry name" value="ANL_N_sf"/>
</dbReference>
<evidence type="ECO:0000259" key="5">
    <source>
        <dbReference type="PROSITE" id="PS50075"/>
    </source>
</evidence>
<proteinExistence type="predicted"/>
<dbReference type="InterPro" id="IPR045851">
    <property type="entry name" value="AMP-bd_C_sf"/>
</dbReference>
<dbReference type="InterPro" id="IPR000873">
    <property type="entry name" value="AMP-dep_synth/lig_dom"/>
</dbReference>
<dbReference type="NCBIfam" id="TIGR01733">
    <property type="entry name" value="AA-adenyl-dom"/>
    <property type="match status" value="1"/>
</dbReference>
<protein>
    <submittedName>
        <fullName evidence="6">Amino acid adenylation domain-containing protein</fullName>
    </submittedName>
</protein>
<dbReference type="Gene3D" id="3.40.50.12780">
    <property type="entry name" value="N-terminal domain of ligase-like"/>
    <property type="match status" value="1"/>
</dbReference>
<evidence type="ECO:0000256" key="2">
    <source>
        <dbReference type="ARBA" id="ARBA00022450"/>
    </source>
</evidence>
<feature type="region of interest" description="Disordered" evidence="4">
    <location>
        <begin position="1"/>
        <end position="35"/>
    </location>
</feature>
<dbReference type="InterPro" id="IPR023213">
    <property type="entry name" value="CAT-like_dom_sf"/>
</dbReference>
<feature type="region of interest" description="Disordered" evidence="4">
    <location>
        <begin position="587"/>
        <end position="610"/>
    </location>
</feature>
<dbReference type="Proteomes" id="UP001614264">
    <property type="component" value="Unassembled WGS sequence"/>
</dbReference>
<dbReference type="PROSITE" id="PS00455">
    <property type="entry name" value="AMP_BINDING"/>
    <property type="match status" value="1"/>
</dbReference>
<comment type="caution">
    <text evidence="6">The sequence shown here is derived from an EMBL/GenBank/DDBJ whole genome shotgun (WGS) entry which is preliminary data.</text>
</comment>
<evidence type="ECO:0000313" key="7">
    <source>
        <dbReference type="Proteomes" id="UP001614264"/>
    </source>
</evidence>
<sequence length="1089" mass="114094">MSLDRWAALSPDERARRVGTVAGPPAEDLRDPGGPVPASVGQSAQFYVDQTVGDAPSPYAVPFALELLGDYDESALAAAVEAVAGRLPVLRSRFEADGRGALRSVVAGTPPVRVRVEHTARVWERARELAREPLRLERGGLFTAALLRSAGSEADLLVLIGHHAVVDGMSMAAIVGMVAAAYRERSVPEGPHTPAFRALAARAADGEVGEEARAWWRGHLDGRPPARLPADRRPRTASDRHRGDHVTVDLPAAGWERLRAVAQAEGAGEAAAVLACLAAVVARHSGPADAVYGLSVTGRSTVSQLECVGPFADSVPVRVRAEPNRTVREVVRSLVDGPACGRAPYEVPFASLVRALDVPRSPGRNPLYDVLVTMDPFVTDEVTPVDDRLGWRVHGLHNGTARVGLQVTVSPRGPSARARFDFATAERSRPGVERLARAFAELVGAVTDGEEPIGSPAVPYDGASVSVAPGRRRPPAVLAGFDAAVAAGPDRVALRAPDGQLDYRTVDARSDTLAARLAARTRPGDVVACLLEHSALVPVAMLAAFKAGCVYLPVDPGLPAERLAMILGDAGARLTVRDAPGRDAVFLGDPADPGGPSGPDGDGPVPLHGGTDPAAPFVRRACESAYLMFTSGSTGRPKGVRVSHRALATFAAAMTDEDLVRPADRVLAMTATTFDISLYELLLPLTAGATVVLAGGSGVRGVGRAVRLIREGAVDVVHGTPSTMKVLMAAGWRRRDRVPRVLCGGERLPADLAGELADRGGELVNLYGPTEATVWALRERVRAEDTAAGGEPLIGAPLPGYAAWVADPETLRPLEPGVVGELCLGGPALADGYVGRPEATAKSFFASQAGPAYRTGDLARRRPDGRFEFLGRTDDQVKVRGHRVELGDVEAAARRAPGVTDAVAAVADGALRLLVVGGEEAVAAVRELLPGLLPEHMVPSLVGRADAVPLTTSGKTDRRRVAELVGGAAGGEREAGAAAPGGSGASRHEEWVRSVWSRMTGRQPVGVTDNLFEIGGHSLTAARTVALARDELGLEIDMDELFADATPRGVGRLLETATAERDALVRLVATLSDTEAERMLGERRVPGEG</sequence>
<evidence type="ECO:0000256" key="1">
    <source>
        <dbReference type="ARBA" id="ARBA00001957"/>
    </source>
</evidence>
<dbReference type="InterPro" id="IPR036736">
    <property type="entry name" value="ACP-like_sf"/>
</dbReference>
<dbReference type="InterPro" id="IPR010071">
    <property type="entry name" value="AA_adenyl_dom"/>
</dbReference>
<dbReference type="InterPro" id="IPR001242">
    <property type="entry name" value="Condensation_dom"/>
</dbReference>
<feature type="domain" description="Carrier" evidence="5">
    <location>
        <begin position="983"/>
        <end position="1058"/>
    </location>
</feature>
<gene>
    <name evidence="6" type="ORF">AB4829_35925</name>
</gene>
<organism evidence="6 7">
    <name type="scientific">Streptomyces salinarius</name>
    <dbReference type="NCBI Taxonomy" id="2762598"/>
    <lineage>
        <taxon>Bacteria</taxon>
        <taxon>Bacillati</taxon>
        <taxon>Actinomycetota</taxon>
        <taxon>Actinomycetes</taxon>
        <taxon>Kitasatosporales</taxon>
        <taxon>Streptomycetaceae</taxon>
        <taxon>Streptomyces</taxon>
    </lineage>
</organism>
<dbReference type="PANTHER" id="PTHR45527">
    <property type="entry name" value="NONRIBOSOMAL PEPTIDE SYNTHETASE"/>
    <property type="match status" value="1"/>
</dbReference>
<dbReference type="Gene3D" id="3.30.559.10">
    <property type="entry name" value="Chloramphenicol acetyltransferase-like domain"/>
    <property type="match status" value="1"/>
</dbReference>
<dbReference type="InterPro" id="IPR020845">
    <property type="entry name" value="AMP-binding_CS"/>
</dbReference>
<dbReference type="SUPFAM" id="SSF52777">
    <property type="entry name" value="CoA-dependent acyltransferases"/>
    <property type="match status" value="2"/>
</dbReference>
<dbReference type="InterPro" id="IPR009081">
    <property type="entry name" value="PP-bd_ACP"/>
</dbReference>
<feature type="region of interest" description="Disordered" evidence="4">
    <location>
        <begin position="965"/>
        <end position="986"/>
    </location>
</feature>
<dbReference type="Pfam" id="PF00668">
    <property type="entry name" value="Condensation"/>
    <property type="match status" value="1"/>
</dbReference>
<dbReference type="PANTHER" id="PTHR45527:SF1">
    <property type="entry name" value="FATTY ACID SYNTHASE"/>
    <property type="match status" value="1"/>
</dbReference>
<evidence type="ECO:0000256" key="4">
    <source>
        <dbReference type="SAM" id="MobiDB-lite"/>
    </source>
</evidence>
<reference evidence="6 7" key="1">
    <citation type="submission" date="2024-07" db="EMBL/GenBank/DDBJ databases">
        <title>Whole genome sequencing of Prodigiosin pigment-producing Streptomyces salinarius isolated from rhizosphere soil of Arachis hypogaea.</title>
        <authorList>
            <person name="Vidhya A."/>
            <person name="Ramya S."/>
        </authorList>
    </citation>
    <scope>NUCLEOTIDE SEQUENCE [LARGE SCALE GENOMIC DNA]</scope>
    <source>
        <strain evidence="6 7">VRMG2420</strain>
    </source>
</reference>
<comment type="cofactor">
    <cofactor evidence="1">
        <name>pantetheine 4'-phosphate</name>
        <dbReference type="ChEBI" id="CHEBI:47942"/>
    </cofactor>
</comment>
<evidence type="ECO:0000256" key="3">
    <source>
        <dbReference type="ARBA" id="ARBA00022553"/>
    </source>
</evidence>
<name>A0ABW8BLP1_9ACTN</name>
<keyword evidence="7" id="KW-1185">Reference proteome</keyword>
<dbReference type="Gene3D" id="3.30.300.30">
    <property type="match status" value="1"/>
</dbReference>
<dbReference type="Gene3D" id="3.30.559.30">
    <property type="entry name" value="Nonribosomal peptide synthetase, condensation domain"/>
    <property type="match status" value="1"/>
</dbReference>
<dbReference type="EMBL" id="JBITPR010000064">
    <property type="protein sequence ID" value="MFI7875970.1"/>
    <property type="molecule type" value="Genomic_DNA"/>
</dbReference>
<keyword evidence="2" id="KW-0596">Phosphopantetheine</keyword>
<dbReference type="SUPFAM" id="SSF47336">
    <property type="entry name" value="ACP-like"/>
    <property type="match status" value="1"/>
</dbReference>
<dbReference type="InterPro" id="IPR006162">
    <property type="entry name" value="Ppantetheine_attach_site"/>
</dbReference>